<accession>A0A6J4LY07</accession>
<feature type="region of interest" description="Disordered" evidence="1">
    <location>
        <begin position="1"/>
        <end position="146"/>
    </location>
</feature>
<proteinExistence type="predicted"/>
<evidence type="ECO:0000256" key="1">
    <source>
        <dbReference type="SAM" id="MobiDB-lite"/>
    </source>
</evidence>
<dbReference type="EMBL" id="CADCTS010000536">
    <property type="protein sequence ID" value="CAA9343945.1"/>
    <property type="molecule type" value="Genomic_DNA"/>
</dbReference>
<feature type="compositionally biased region" description="Basic residues" evidence="1">
    <location>
        <begin position="113"/>
        <end position="140"/>
    </location>
</feature>
<gene>
    <name evidence="2" type="ORF">AVDCRST_MAG48-3828</name>
</gene>
<feature type="compositionally biased region" description="Low complexity" evidence="1">
    <location>
        <begin position="75"/>
        <end position="89"/>
    </location>
</feature>
<feature type="compositionally biased region" description="Basic residues" evidence="1">
    <location>
        <begin position="35"/>
        <end position="44"/>
    </location>
</feature>
<protein>
    <submittedName>
        <fullName evidence="2">Uncharacterized protein</fullName>
    </submittedName>
</protein>
<reference evidence="2" key="1">
    <citation type="submission" date="2020-02" db="EMBL/GenBank/DDBJ databases">
        <authorList>
            <person name="Meier V. D."/>
        </authorList>
    </citation>
    <scope>NUCLEOTIDE SEQUENCE</scope>
    <source>
        <strain evidence="2">AVDCRST_MAG48</strain>
    </source>
</reference>
<feature type="non-terminal residue" evidence="2">
    <location>
        <position position="1"/>
    </location>
</feature>
<organism evidence="2">
    <name type="scientific">uncultured Friedmanniella sp</name>
    <dbReference type="NCBI Taxonomy" id="335381"/>
    <lineage>
        <taxon>Bacteria</taxon>
        <taxon>Bacillati</taxon>
        <taxon>Actinomycetota</taxon>
        <taxon>Actinomycetes</taxon>
        <taxon>Propionibacteriales</taxon>
        <taxon>Nocardioidaceae</taxon>
        <taxon>Friedmanniella</taxon>
        <taxon>environmental samples</taxon>
    </lineage>
</organism>
<feature type="compositionally biased region" description="Basic residues" evidence="1">
    <location>
        <begin position="1"/>
        <end position="22"/>
    </location>
</feature>
<feature type="compositionally biased region" description="Low complexity" evidence="1">
    <location>
        <begin position="25"/>
        <end position="34"/>
    </location>
</feature>
<dbReference type="AlphaFoldDB" id="A0A6J4LY07"/>
<evidence type="ECO:0000313" key="2">
    <source>
        <dbReference type="EMBL" id="CAA9343945.1"/>
    </source>
</evidence>
<name>A0A6J4LY07_9ACTN</name>
<feature type="non-terminal residue" evidence="2">
    <location>
        <position position="146"/>
    </location>
</feature>
<sequence>GRHHSRGAPGCHSRRPARHGRQHLGPQHHGSQHPSPHHHGRLGHAHPGAGSPRPPQRPGDRAAGSSRASARRGHSGAPAAGLLRRCPGRPGRPGRRLATHRAGDRPGAGGRSAGRHRRPHRRGPHRPARHRRALRRRRSDRPRPAL</sequence>